<sequence>MRFSSIAIIFQSASIFATVLAGRVTNHILDQWKNFDCEGREFKGTVLDPLRQQAAKRVLDREVPPADESMIMNLKSQVDNLTYVLYVDDYPASYYFQKIEGYSTSLRGGDYFYETDYIYVLDGYGRACAIMMKKSTYHYSATRYEIANAQATYQLCTIST</sequence>
<dbReference type="EMBL" id="UIGY01000001">
    <property type="protein sequence ID" value="SUZ07718.1"/>
    <property type="molecule type" value="Genomic_DNA"/>
</dbReference>
<accession>A0A381L1D3</accession>
<keyword evidence="1" id="KW-0732">Signal</keyword>
<protein>
    <submittedName>
        <fullName evidence="2">BgtE-20039</fullName>
    </submittedName>
</protein>
<reference evidence="2" key="1">
    <citation type="submission" date="2018-07" db="EMBL/GenBank/DDBJ databases">
        <authorList>
            <person name="Quirk P.G."/>
            <person name="Krulwich T.A."/>
        </authorList>
    </citation>
    <scope>NUCLEOTIDE SEQUENCE</scope>
    <source>
        <strain evidence="2">96224</strain>
    </source>
</reference>
<proteinExistence type="predicted"/>
<gene>
    <name evidence="2" type="ORF">BGT96224V2_LOCUS900</name>
</gene>
<evidence type="ECO:0000256" key="1">
    <source>
        <dbReference type="SAM" id="SignalP"/>
    </source>
</evidence>
<name>A0A381L1D3_BLUGR</name>
<dbReference type="AlphaFoldDB" id="A0A381L1D3"/>
<feature type="chain" id="PRO_5016714920" evidence="1">
    <location>
        <begin position="22"/>
        <end position="160"/>
    </location>
</feature>
<feature type="signal peptide" evidence="1">
    <location>
        <begin position="1"/>
        <end position="21"/>
    </location>
</feature>
<evidence type="ECO:0000313" key="2">
    <source>
        <dbReference type="EMBL" id="SUZ07718.1"/>
    </source>
</evidence>
<organism evidence="2">
    <name type="scientific">Blumeria graminis f. sp. tritici 96224</name>
    <dbReference type="NCBI Taxonomy" id="1268274"/>
    <lineage>
        <taxon>Eukaryota</taxon>
        <taxon>Fungi</taxon>
        <taxon>Dikarya</taxon>
        <taxon>Ascomycota</taxon>
        <taxon>Pezizomycotina</taxon>
        <taxon>Leotiomycetes</taxon>
        <taxon>Erysiphales</taxon>
        <taxon>Erysiphaceae</taxon>
        <taxon>Blumeria</taxon>
    </lineage>
</organism>